<sequence>MENEPKSLESVTNSSAVVVNPLTHKYSTLVSINVATQVPIRLTISKYMSWKIQFTSLFTGYDILGYIDVTLRFPRLVIKKNGQDQVNPAYSLWIRQDKLILSAIIASLTETMVSFIRLCETSKAVRDKLESTYGKPSRSYYGSQVITEEDHQRKQEHQRVYISCQKHC</sequence>
<accession>A0AAD9WR31</accession>
<comment type="caution">
    <text evidence="1">The sequence shown here is derived from an EMBL/GenBank/DDBJ whole genome shotgun (WGS) entry which is preliminary data.</text>
</comment>
<keyword evidence="2" id="KW-1185">Reference proteome</keyword>
<protein>
    <submittedName>
        <fullName evidence="1">Uncharacterized protein</fullName>
    </submittedName>
</protein>
<evidence type="ECO:0000313" key="2">
    <source>
        <dbReference type="Proteomes" id="UP001280121"/>
    </source>
</evidence>
<dbReference type="AlphaFoldDB" id="A0AAD9WR31"/>
<organism evidence="1 2">
    <name type="scientific">Dipteronia dyeriana</name>
    <dbReference type="NCBI Taxonomy" id="168575"/>
    <lineage>
        <taxon>Eukaryota</taxon>
        <taxon>Viridiplantae</taxon>
        <taxon>Streptophyta</taxon>
        <taxon>Embryophyta</taxon>
        <taxon>Tracheophyta</taxon>
        <taxon>Spermatophyta</taxon>
        <taxon>Magnoliopsida</taxon>
        <taxon>eudicotyledons</taxon>
        <taxon>Gunneridae</taxon>
        <taxon>Pentapetalae</taxon>
        <taxon>rosids</taxon>
        <taxon>malvids</taxon>
        <taxon>Sapindales</taxon>
        <taxon>Sapindaceae</taxon>
        <taxon>Hippocastanoideae</taxon>
        <taxon>Acereae</taxon>
        <taxon>Dipteronia</taxon>
    </lineage>
</organism>
<evidence type="ECO:0000313" key="1">
    <source>
        <dbReference type="EMBL" id="KAK2639225.1"/>
    </source>
</evidence>
<reference evidence="1" key="1">
    <citation type="journal article" date="2023" name="Plant J.">
        <title>Genome sequences and population genomics provide insights into the demographic history, inbreeding, and mutation load of two 'living fossil' tree species of Dipteronia.</title>
        <authorList>
            <person name="Feng Y."/>
            <person name="Comes H.P."/>
            <person name="Chen J."/>
            <person name="Zhu S."/>
            <person name="Lu R."/>
            <person name="Zhang X."/>
            <person name="Li P."/>
            <person name="Qiu J."/>
            <person name="Olsen K.M."/>
            <person name="Qiu Y."/>
        </authorList>
    </citation>
    <scope>NUCLEOTIDE SEQUENCE</scope>
    <source>
        <strain evidence="1">KIB01</strain>
    </source>
</reference>
<gene>
    <name evidence="1" type="ORF">Ddye_027020</name>
</gene>
<name>A0AAD9WR31_9ROSI</name>
<dbReference type="PANTHER" id="PTHR47481:SF22">
    <property type="entry name" value="RETROTRANSPOSON GAG DOMAIN-CONTAINING PROTEIN"/>
    <property type="match status" value="1"/>
</dbReference>
<dbReference type="PANTHER" id="PTHR47481">
    <property type="match status" value="1"/>
</dbReference>
<dbReference type="Proteomes" id="UP001280121">
    <property type="component" value="Unassembled WGS sequence"/>
</dbReference>
<proteinExistence type="predicted"/>
<dbReference type="EMBL" id="JANJYI010000008">
    <property type="protein sequence ID" value="KAK2639225.1"/>
    <property type="molecule type" value="Genomic_DNA"/>
</dbReference>